<evidence type="ECO:0000313" key="2">
    <source>
        <dbReference type="Proteomes" id="UP000672039"/>
    </source>
</evidence>
<reference evidence="1 2" key="1">
    <citation type="submission" date="2021-04" db="EMBL/GenBank/DDBJ databases">
        <title>Genomics, taxonomy and metabolism of representatives of sulfur bacteria of the genus Thiothrix: Thiothrix fructosivorans QT, Thiothrix unzii A1T and three new species, Thiothrix subterranea sp. nov., Thiothrix litoralis sp. nov. and 'Candidatus Thiothrix anitrata' sp. nov.</title>
        <authorList>
            <person name="Ravin N.V."/>
            <person name="Smolyakov D."/>
            <person name="Rudenko T.S."/>
            <person name="Mardanov A.V."/>
            <person name="Beletsky A.V."/>
            <person name="Markov N.D."/>
            <person name="Fomenkov A.I."/>
            <person name="Roberts R.J."/>
            <person name="Karnachuk O.V."/>
            <person name="Novikov A."/>
            <person name="Grabovich M.Y."/>
        </authorList>
    </citation>
    <scope>NUCLEOTIDE SEQUENCE [LARGE SCALE GENOMIC DNA]</scope>
    <source>
        <strain evidence="1 2">AS</strain>
    </source>
</reference>
<accession>A0ABX7WV93</accession>
<evidence type="ECO:0000313" key="1">
    <source>
        <dbReference type="EMBL" id="QTR47724.1"/>
    </source>
</evidence>
<sequence length="107" mass="12266">MMRPNKDTVISWGCVFKITFPNGKIYVGSDTACTARLDFFKYFGSPRKAKTDMLHELGTYLTTGDAYVLQKEILYAQEDVRVGDILRMEQQYIKALNAKDPNIGYNR</sequence>
<proteinExistence type="predicted"/>
<dbReference type="EMBL" id="CP072801">
    <property type="protein sequence ID" value="QTR47724.1"/>
    <property type="molecule type" value="Genomic_DNA"/>
</dbReference>
<organism evidence="1 2">
    <name type="scientific">Thiothrix litoralis</name>
    <dbReference type="NCBI Taxonomy" id="2891210"/>
    <lineage>
        <taxon>Bacteria</taxon>
        <taxon>Pseudomonadati</taxon>
        <taxon>Pseudomonadota</taxon>
        <taxon>Gammaproteobacteria</taxon>
        <taxon>Thiotrichales</taxon>
        <taxon>Thiotrichaceae</taxon>
        <taxon>Thiothrix</taxon>
    </lineage>
</organism>
<name>A0ABX7WV93_9GAMM</name>
<gene>
    <name evidence="1" type="ORF">J9253_07340</name>
</gene>
<dbReference type="Proteomes" id="UP000672039">
    <property type="component" value="Chromosome"/>
</dbReference>
<protein>
    <recommendedName>
        <fullName evidence="3">GIY-YIG domain-containing protein</fullName>
    </recommendedName>
</protein>
<keyword evidence="2" id="KW-1185">Reference proteome</keyword>
<evidence type="ECO:0008006" key="3">
    <source>
        <dbReference type="Google" id="ProtNLM"/>
    </source>
</evidence>
<dbReference type="RefSeq" id="WP_210223970.1">
    <property type="nucleotide sequence ID" value="NZ_CP072801.1"/>
</dbReference>